<organism evidence="2 3">
    <name type="scientific">Edaphochlamys debaryana</name>
    <dbReference type="NCBI Taxonomy" id="47281"/>
    <lineage>
        <taxon>Eukaryota</taxon>
        <taxon>Viridiplantae</taxon>
        <taxon>Chlorophyta</taxon>
        <taxon>core chlorophytes</taxon>
        <taxon>Chlorophyceae</taxon>
        <taxon>CS clade</taxon>
        <taxon>Chlamydomonadales</taxon>
        <taxon>Chlamydomonadales incertae sedis</taxon>
        <taxon>Edaphochlamys</taxon>
    </lineage>
</organism>
<evidence type="ECO:0000313" key="2">
    <source>
        <dbReference type="EMBL" id="KAG2485393.1"/>
    </source>
</evidence>
<sequence length="592" mass="63100">MATALQLALLEPDAGRVAVTVSQQELQRNLREEKAGHGSTKLALAEAQQARYAAEASALRAEQRADALAEEVWQLREQLERAASSACSDAGPAAGLQLRAEEVERRAAEHQQSADAAQRAAAQAEQRAQVLEEAVRQLKEQLSRMQERSEVDAELKAELQRRADEAERRAAECKQSAEAAQKGRAEANTTTNQLRREVAHLLEQNSAALEGAAAQAQQLKQQLESAEERYRRTDLALGKQNSRVTTLTRQHKEALARANEAQKRVADLEQQVKQAAGQREALEHDVEALEHDVKALEDWGNGLEANVEEAEELLDSTETAAKMLTWKACWAKAALHLTEQQRYEAEQRVEGAEGWAEDAEHAAQQCRLEAAAARAATQQKLEAAELVEAGPMLAVLRQLLSAMEPGPAGRAQEGVEAAQREGAGEQRAESSGGGSQEAERTAKRVPLEAEPDQRQQQLEEAGLVDAGLVAEVLQTVISSTAVAPGSCQVEAGRLSSAAGGCAAGADNTGGPRELAAPQPAGCKGAAQGPPIKQEPVDGPDPSPAHRRKQDRPHRCPPDGAAAGDQGLPSGGPGGGPLSQKGIEEPAAKRARP</sequence>
<feature type="compositionally biased region" description="Low complexity" evidence="1">
    <location>
        <begin position="111"/>
        <end position="121"/>
    </location>
</feature>
<evidence type="ECO:0000313" key="3">
    <source>
        <dbReference type="Proteomes" id="UP000612055"/>
    </source>
</evidence>
<name>A0A835XMA8_9CHLO</name>
<gene>
    <name evidence="2" type="ORF">HYH03_015879</name>
</gene>
<keyword evidence="3" id="KW-1185">Reference proteome</keyword>
<comment type="caution">
    <text evidence="2">The sequence shown here is derived from an EMBL/GenBank/DDBJ whole genome shotgun (WGS) entry which is preliminary data.</text>
</comment>
<feature type="compositionally biased region" description="Basic and acidic residues" evidence="1">
    <location>
        <begin position="437"/>
        <end position="453"/>
    </location>
</feature>
<accession>A0A835XMA8</accession>
<feature type="region of interest" description="Disordered" evidence="1">
    <location>
        <begin position="406"/>
        <end position="456"/>
    </location>
</feature>
<feature type="compositionally biased region" description="Basic and acidic residues" evidence="1">
    <location>
        <begin position="581"/>
        <end position="592"/>
    </location>
</feature>
<feature type="region of interest" description="Disordered" evidence="1">
    <location>
        <begin position="498"/>
        <end position="592"/>
    </location>
</feature>
<reference evidence="2" key="1">
    <citation type="journal article" date="2020" name="bioRxiv">
        <title>Comparative genomics of Chlamydomonas.</title>
        <authorList>
            <person name="Craig R.J."/>
            <person name="Hasan A.R."/>
            <person name="Ness R.W."/>
            <person name="Keightley P.D."/>
        </authorList>
    </citation>
    <scope>NUCLEOTIDE SEQUENCE</scope>
    <source>
        <strain evidence="2">CCAP 11/70</strain>
    </source>
</reference>
<dbReference type="Proteomes" id="UP000612055">
    <property type="component" value="Unassembled WGS sequence"/>
</dbReference>
<feature type="region of interest" description="Disordered" evidence="1">
    <location>
        <begin position="167"/>
        <end position="189"/>
    </location>
</feature>
<feature type="compositionally biased region" description="Low complexity" evidence="1">
    <location>
        <begin position="498"/>
        <end position="510"/>
    </location>
</feature>
<protein>
    <submittedName>
        <fullName evidence="2">Uncharacterized protein</fullName>
    </submittedName>
</protein>
<dbReference type="Gene3D" id="1.20.5.340">
    <property type="match status" value="1"/>
</dbReference>
<feature type="compositionally biased region" description="Basic and acidic residues" evidence="1">
    <location>
        <begin position="418"/>
        <end position="428"/>
    </location>
</feature>
<feature type="region of interest" description="Disordered" evidence="1">
    <location>
        <begin position="102"/>
        <end position="121"/>
    </location>
</feature>
<dbReference type="EMBL" id="JAEHOE010000130">
    <property type="protein sequence ID" value="KAG2485393.1"/>
    <property type="molecule type" value="Genomic_DNA"/>
</dbReference>
<evidence type="ECO:0000256" key="1">
    <source>
        <dbReference type="SAM" id="MobiDB-lite"/>
    </source>
</evidence>
<proteinExistence type="predicted"/>
<dbReference type="AlphaFoldDB" id="A0A835XMA8"/>
<dbReference type="SUPFAM" id="SSF57997">
    <property type="entry name" value="Tropomyosin"/>
    <property type="match status" value="1"/>
</dbReference>